<protein>
    <submittedName>
        <fullName evidence="1">Uncharacterized protein</fullName>
    </submittedName>
</protein>
<name>A0A976R5I7_9VIRU</name>
<evidence type="ECO:0000313" key="1">
    <source>
        <dbReference type="EMBL" id="UPW41711.1"/>
    </source>
</evidence>
<reference evidence="1" key="1">
    <citation type="submission" date="2022-02" db="EMBL/GenBank/DDBJ databases">
        <title>Towards deciphering the DNA virus diversity associated with rodent species in the families Cricetidae and Heteromyidae.</title>
        <authorList>
            <person name="Lund M."/>
            <person name="Larsen B.B."/>
            <person name="Gryseels S."/>
            <person name="Kraberger S."/>
            <person name="Rowsey D.M."/>
            <person name="Steger L."/>
            <person name="Yule K.M."/>
            <person name="Upham N.S."/>
            <person name="Worobey M."/>
            <person name="Van Doorslaer K."/>
            <person name="Varsani A."/>
        </authorList>
    </citation>
    <scope>NUCLEOTIDE SEQUENCE</scope>
    <source>
        <strain evidence="1">NeonRodF8_12</strain>
    </source>
</reference>
<accession>A0A976R5I7</accession>
<proteinExistence type="predicted"/>
<dbReference type="EMBL" id="OM869653">
    <property type="protein sequence ID" value="UPW41711.1"/>
    <property type="molecule type" value="Genomic_DNA"/>
</dbReference>
<organism evidence="1">
    <name type="scientific">Peromfec virus RodF8_12</name>
    <dbReference type="NCBI Taxonomy" id="2929358"/>
    <lineage>
        <taxon>Viruses</taxon>
        <taxon>Monodnaviria</taxon>
        <taxon>Sangervirae</taxon>
        <taxon>Phixviricota</taxon>
        <taxon>Malgrandaviricetes</taxon>
        <taxon>Petitvirales</taxon>
        <taxon>Microviridae</taxon>
    </lineage>
</organism>
<sequence>MTKKIADEDFELRDSKFSPICDFNPESFLSSGTELPGSHHLVTVQSPFGKSWTFVVSVSRLSDLLSACPDDYIINTRKLRLYGYN</sequence>